<organism evidence="1 2">
    <name type="scientific">Kingdonia uniflora</name>
    <dbReference type="NCBI Taxonomy" id="39325"/>
    <lineage>
        <taxon>Eukaryota</taxon>
        <taxon>Viridiplantae</taxon>
        <taxon>Streptophyta</taxon>
        <taxon>Embryophyta</taxon>
        <taxon>Tracheophyta</taxon>
        <taxon>Spermatophyta</taxon>
        <taxon>Magnoliopsida</taxon>
        <taxon>Ranunculales</taxon>
        <taxon>Circaeasteraceae</taxon>
        <taxon>Kingdonia</taxon>
    </lineage>
</organism>
<feature type="non-terminal residue" evidence="1">
    <location>
        <position position="77"/>
    </location>
</feature>
<reference evidence="1 2" key="1">
    <citation type="journal article" date="2020" name="IScience">
        <title>Genome Sequencing of the Endangered Kingdonia uniflora (Circaeasteraceae, Ranunculales) Reveals Potential Mechanisms of Evolutionary Specialization.</title>
        <authorList>
            <person name="Sun Y."/>
            <person name="Deng T."/>
            <person name="Zhang A."/>
            <person name="Moore M.J."/>
            <person name="Landis J.B."/>
            <person name="Lin N."/>
            <person name="Zhang H."/>
            <person name="Zhang X."/>
            <person name="Huang J."/>
            <person name="Zhang X."/>
            <person name="Sun H."/>
            <person name="Wang H."/>
        </authorList>
    </citation>
    <scope>NUCLEOTIDE SEQUENCE [LARGE SCALE GENOMIC DNA]</scope>
    <source>
        <strain evidence="1">TB1705</strain>
        <tissue evidence="1">Leaf</tissue>
    </source>
</reference>
<accession>A0A7J7LCA9</accession>
<protein>
    <submittedName>
        <fullName evidence="1">Uncharacterized protein</fullName>
    </submittedName>
</protein>
<dbReference type="EMBL" id="JACGCM010002394">
    <property type="protein sequence ID" value="KAF6140306.1"/>
    <property type="molecule type" value="Genomic_DNA"/>
</dbReference>
<dbReference type="Proteomes" id="UP000541444">
    <property type="component" value="Unassembled WGS sequence"/>
</dbReference>
<evidence type="ECO:0000313" key="1">
    <source>
        <dbReference type="EMBL" id="KAF6140306.1"/>
    </source>
</evidence>
<comment type="caution">
    <text evidence="1">The sequence shown here is derived from an EMBL/GenBank/DDBJ whole genome shotgun (WGS) entry which is preliminary data.</text>
</comment>
<evidence type="ECO:0000313" key="2">
    <source>
        <dbReference type="Proteomes" id="UP000541444"/>
    </source>
</evidence>
<gene>
    <name evidence="1" type="ORF">GIB67_000354</name>
</gene>
<keyword evidence="2" id="KW-1185">Reference proteome</keyword>
<dbReference type="AlphaFoldDB" id="A0A7J7LCA9"/>
<sequence>PNPKIGCSLVKKAGNIWIVVRNLVRPNVHLPHMSSLATSTQVQDYGIQATGDPHDMGWFMDMGGTSDQRRRISILVM</sequence>
<name>A0A7J7LCA9_9MAGN</name>
<proteinExistence type="predicted"/>